<organism evidence="1">
    <name type="scientific">uncultured bacterium contig00042</name>
    <dbReference type="NCBI Taxonomy" id="1181529"/>
    <lineage>
        <taxon>Bacteria</taxon>
        <taxon>environmental samples</taxon>
    </lineage>
</organism>
<dbReference type="EMBL" id="JQ844202">
    <property type="protein sequence ID" value="AGS52597.1"/>
    <property type="molecule type" value="Genomic_DNA"/>
</dbReference>
<sequence length="152" mass="17491">MLSVGCKNKDNKPVAVNDVEVQNNNQIEEYVIGNYSNIQPLPLGKYQEDTVAPNGKMLRVYTKEKKETQWGDIFTPIIYLYDKDGNELAVYDTKELFSEDDFWPGLIGIKYNKERNSFDMVFSLDAYGNYGTGYIDLNTDKYVREAESLVKN</sequence>
<proteinExistence type="predicted"/>
<name>A0A806KDC2_9BACT</name>
<dbReference type="AlphaFoldDB" id="A0A806KDC2"/>
<protein>
    <submittedName>
        <fullName evidence="1">Uncharacterized protein</fullName>
    </submittedName>
</protein>
<reference evidence="1" key="1">
    <citation type="submission" date="2012-03" db="EMBL/GenBank/DDBJ databases">
        <title>Functional metagenomics reveals considerable lignocellulase gene clusters in the gut microbiome of a wood-feeding higher termite.</title>
        <authorList>
            <person name="Liu N."/>
        </authorList>
    </citation>
    <scope>NUCLEOTIDE SEQUENCE</scope>
</reference>
<accession>A0A806KDC2</accession>
<evidence type="ECO:0000313" key="1">
    <source>
        <dbReference type="EMBL" id="AGS52597.1"/>
    </source>
</evidence>